<organism evidence="1 2">
    <name type="scientific">Herbihabitans rhizosphaerae</name>
    <dbReference type="NCBI Taxonomy" id="1872711"/>
    <lineage>
        <taxon>Bacteria</taxon>
        <taxon>Bacillati</taxon>
        <taxon>Actinomycetota</taxon>
        <taxon>Actinomycetes</taxon>
        <taxon>Pseudonocardiales</taxon>
        <taxon>Pseudonocardiaceae</taxon>
        <taxon>Herbihabitans</taxon>
    </lineage>
</organism>
<dbReference type="Proteomes" id="UP000294257">
    <property type="component" value="Unassembled WGS sequence"/>
</dbReference>
<evidence type="ECO:0000313" key="2">
    <source>
        <dbReference type="Proteomes" id="UP000294257"/>
    </source>
</evidence>
<evidence type="ECO:0000313" key="1">
    <source>
        <dbReference type="EMBL" id="RZS39131.1"/>
    </source>
</evidence>
<comment type="caution">
    <text evidence="1">The sequence shown here is derived from an EMBL/GenBank/DDBJ whole genome shotgun (WGS) entry which is preliminary data.</text>
</comment>
<protein>
    <submittedName>
        <fullName evidence="1">Uncharacterized protein</fullName>
    </submittedName>
</protein>
<gene>
    <name evidence="1" type="ORF">EV193_104347</name>
</gene>
<dbReference type="AlphaFoldDB" id="A0A4Q7KTI6"/>
<proteinExistence type="predicted"/>
<name>A0A4Q7KTI6_9PSEU</name>
<dbReference type="RefSeq" id="WP_130344702.1">
    <property type="nucleotide sequence ID" value="NZ_SGWQ01000004.1"/>
</dbReference>
<keyword evidence="2" id="KW-1185">Reference proteome</keyword>
<accession>A0A4Q7KTI6</accession>
<dbReference type="OrthoDB" id="9987481at2"/>
<sequence>MARKSFRVVDTEPNENDHHIRYPFTVVDEVGFTYFWYYATREQAEAKRAELQWESELPVGQRTSALLTDVRTVCSKAATTIHYASGSKHLDAEDQEIISDLARVVELLDRWQRTGRPPKYAGKTAVQLMHESMNI</sequence>
<reference evidence="1 2" key="1">
    <citation type="submission" date="2019-02" db="EMBL/GenBank/DDBJ databases">
        <title>Genomic Encyclopedia of Type Strains, Phase IV (KMG-IV): sequencing the most valuable type-strain genomes for metagenomic binning, comparative biology and taxonomic classification.</title>
        <authorList>
            <person name="Goeker M."/>
        </authorList>
    </citation>
    <scope>NUCLEOTIDE SEQUENCE [LARGE SCALE GENOMIC DNA]</scope>
    <source>
        <strain evidence="1 2">DSM 101727</strain>
    </source>
</reference>
<dbReference type="EMBL" id="SGWQ01000004">
    <property type="protein sequence ID" value="RZS39131.1"/>
    <property type="molecule type" value="Genomic_DNA"/>
</dbReference>